<name>A0A2S6MWW7_9HYPH</name>
<evidence type="ECO:0000313" key="1">
    <source>
        <dbReference type="EMBL" id="PPQ26851.1"/>
    </source>
</evidence>
<evidence type="ECO:0008006" key="3">
    <source>
        <dbReference type="Google" id="ProtNLM"/>
    </source>
</evidence>
<reference evidence="1 2" key="1">
    <citation type="journal article" date="2018" name="Arch. Microbiol.">
        <title>New insights into the metabolic potential of the phototrophic purple bacterium Rhodopila globiformis DSM 161(T) from its draft genome sequence and evidence for a vanadium-dependent nitrogenase.</title>
        <authorList>
            <person name="Imhoff J.F."/>
            <person name="Rahn T."/>
            <person name="Kunzel S."/>
            <person name="Neulinger S.C."/>
        </authorList>
    </citation>
    <scope>NUCLEOTIDE SEQUENCE [LARGE SCALE GENOMIC DNA]</scope>
    <source>
        <strain evidence="1 2">DSM 16996</strain>
    </source>
</reference>
<comment type="caution">
    <text evidence="1">The sequence shown here is derived from an EMBL/GenBank/DDBJ whole genome shotgun (WGS) entry which is preliminary data.</text>
</comment>
<sequence length="96" mass="10108">IGAWSIPQSQLAMVHQNELIMPAAEAGAFRSMLSNQANGGGAQAQGGGDTHVHLNVSAMDAASVKSWLGANSRQIMKAMNQAMRNGDHLGLRRLAQ</sequence>
<dbReference type="Proteomes" id="UP000239089">
    <property type="component" value="Unassembled WGS sequence"/>
</dbReference>
<proteinExistence type="predicted"/>
<feature type="non-terminal residue" evidence="1">
    <location>
        <position position="1"/>
    </location>
</feature>
<accession>A0A2S6MWW7</accession>
<dbReference type="EMBL" id="NHSJ01000130">
    <property type="protein sequence ID" value="PPQ26851.1"/>
    <property type="molecule type" value="Genomic_DNA"/>
</dbReference>
<protein>
    <recommendedName>
        <fullName evidence="3">Phage tail tape measure protein</fullName>
    </recommendedName>
</protein>
<keyword evidence="2" id="KW-1185">Reference proteome</keyword>
<evidence type="ECO:0000313" key="2">
    <source>
        <dbReference type="Proteomes" id="UP000239089"/>
    </source>
</evidence>
<dbReference type="AlphaFoldDB" id="A0A2S6MWW7"/>
<gene>
    <name evidence="1" type="ORF">CCR94_21550</name>
</gene>
<organism evidence="1 2">
    <name type="scientific">Rhodoblastus sphagnicola</name>
    <dbReference type="NCBI Taxonomy" id="333368"/>
    <lineage>
        <taxon>Bacteria</taxon>
        <taxon>Pseudomonadati</taxon>
        <taxon>Pseudomonadota</taxon>
        <taxon>Alphaproteobacteria</taxon>
        <taxon>Hyphomicrobiales</taxon>
        <taxon>Rhodoblastaceae</taxon>
        <taxon>Rhodoblastus</taxon>
    </lineage>
</organism>